<keyword evidence="5" id="KW-0067">ATP-binding</keyword>
<dbReference type="InterPro" id="IPR050699">
    <property type="entry name" value="RNA-DNA_Helicase"/>
</dbReference>
<evidence type="ECO:0000256" key="3">
    <source>
        <dbReference type="ARBA" id="ARBA00022801"/>
    </source>
</evidence>
<keyword evidence="10" id="KW-1185">Reference proteome</keyword>
<dbReference type="Proteomes" id="UP001235939">
    <property type="component" value="Chromosome 13"/>
</dbReference>
<dbReference type="Gene3D" id="1.10.3380.30">
    <property type="match status" value="2"/>
</dbReference>
<dbReference type="EMBL" id="CP092875">
    <property type="protein sequence ID" value="UYV76256.1"/>
    <property type="molecule type" value="Genomic_DNA"/>
</dbReference>
<dbReference type="Pfam" id="PF21408">
    <property type="entry name" value="MTR4-like_stalk"/>
    <property type="match status" value="1"/>
</dbReference>
<evidence type="ECO:0000256" key="5">
    <source>
        <dbReference type="ARBA" id="ARBA00022840"/>
    </source>
</evidence>
<dbReference type="CDD" id="cd18795">
    <property type="entry name" value="SF2_C_Ski2"/>
    <property type="match status" value="1"/>
</dbReference>
<evidence type="ECO:0000256" key="4">
    <source>
        <dbReference type="ARBA" id="ARBA00022806"/>
    </source>
</evidence>
<evidence type="ECO:0000313" key="9">
    <source>
        <dbReference type="EMBL" id="UYV76256.1"/>
    </source>
</evidence>
<dbReference type="InterPro" id="IPR012961">
    <property type="entry name" value="Ski2/MTR4_C"/>
</dbReference>
<keyword evidence="3" id="KW-0378">Hydrolase</keyword>
<comment type="subcellular location">
    <subcellularLocation>
        <location evidence="1">Nucleus</location>
    </subcellularLocation>
</comment>
<dbReference type="InterPro" id="IPR011545">
    <property type="entry name" value="DEAD/DEAH_box_helicase_dom"/>
</dbReference>
<evidence type="ECO:0000259" key="7">
    <source>
        <dbReference type="PROSITE" id="PS51192"/>
    </source>
</evidence>
<evidence type="ECO:0000256" key="1">
    <source>
        <dbReference type="ARBA" id="ARBA00004123"/>
    </source>
</evidence>
<reference evidence="9 10" key="1">
    <citation type="submission" date="2022-01" db="EMBL/GenBank/DDBJ databases">
        <title>A chromosomal length assembly of Cordylochernes scorpioides.</title>
        <authorList>
            <person name="Zeh D."/>
            <person name="Zeh J."/>
        </authorList>
    </citation>
    <scope>NUCLEOTIDE SEQUENCE [LARGE SCALE GENOMIC DNA]</scope>
    <source>
        <strain evidence="9">IN4F17</strain>
        <tissue evidence="9">Whole Body</tissue>
    </source>
</reference>
<dbReference type="PROSITE" id="PS51194">
    <property type="entry name" value="HELICASE_CTER"/>
    <property type="match status" value="1"/>
</dbReference>
<keyword evidence="4" id="KW-0347">Helicase</keyword>
<dbReference type="Pfam" id="PF08148">
    <property type="entry name" value="DSHCT"/>
    <property type="match status" value="2"/>
</dbReference>
<dbReference type="PANTHER" id="PTHR12131">
    <property type="entry name" value="ATP-DEPENDENT RNA AND DNA HELICASE"/>
    <property type="match status" value="1"/>
</dbReference>
<organism evidence="9 10">
    <name type="scientific">Cordylochernes scorpioides</name>
    <dbReference type="NCBI Taxonomy" id="51811"/>
    <lineage>
        <taxon>Eukaryota</taxon>
        <taxon>Metazoa</taxon>
        <taxon>Ecdysozoa</taxon>
        <taxon>Arthropoda</taxon>
        <taxon>Chelicerata</taxon>
        <taxon>Arachnida</taxon>
        <taxon>Pseudoscorpiones</taxon>
        <taxon>Cheliferoidea</taxon>
        <taxon>Chernetidae</taxon>
        <taxon>Cordylochernes</taxon>
    </lineage>
</organism>
<dbReference type="InterPro" id="IPR016438">
    <property type="entry name" value="SKI2-like"/>
</dbReference>
<keyword evidence="6" id="KW-0539">Nucleus</keyword>
<gene>
    <name evidence="9" type="ORF">LAZ67_13003178</name>
</gene>
<dbReference type="PROSITE" id="PS51192">
    <property type="entry name" value="HELICASE_ATP_BIND_1"/>
    <property type="match status" value="1"/>
</dbReference>
<accession>A0ABY6L534</accession>
<sequence>MDVDGLFAIFDGLTLSQPPPAVEPDPLALQQVLGRESSAKKKQQRRGPLRDLPEYDHDLRVETVLQVRGKCHHQVTYPSRYACDPVRRELPHPAKTYPFELDLFQKEAIFCIEGGQSVMVSAHTSAGENGHCRIRPLSNQKLRDFTEEFQDVGLMTGDVTINGTANCLIMTTEILRSMLYRGSDVTKSVAWVIFDEVHYMRDKERGVIWEETLILLSDDVRFVFLSATIPNALQFAQWVSWLHRQPVHVISTEHRPVPLEFYACSAGEGTFYQIMDEDKNLLEENIKKCLSETEKGTGKADRFQRGKKGGFGRLECEQNAKQLQKLDFNTETEKASVGELFSNAIDLLSEEDQKLPQVTSILPILRRGIGIHHGGLLPIIKEVVELLFSEGLIKVLFATETFAMGLNMPARTVFFTCIRKFDGTEFRNVNPGEFIQMSGRAGRRGLDSKGTVIVLVDQEVSAEGLKTVINGAASSLDSAFHVTNNMILNMMRIDGRKPENLMEKSFLHFQKLQSIPQIVEEIREVTKEIDKLDVDAEKEVDFETYQDLHDCLGRIESQMWEVLERPNSLRRLLQPGRVVRIKRGDKDFKWGVCLRILKQGFRKATPASSEPASTKAQVVLLARKNVQSPFINDVQPLTLEDVRRGEEDIRVFSVGLDWVHGISPYVLQNLPKELQFKHQRLKTLNIIKDVNIKIGHQKFSPQEILKNLTIPDPELKVLQSKHRVVAGRMKESRVHRDQALQETFQSRYLRKVALTRELETKVLELNRRRKLLHMEELSSQKRIFRTMGFIDSRDVVLMKGKIACEIECQNEILLTELLLNGTFVHMDHHVISALLSCFVFEEKVKNPAELPEHLKRPFEEVQSLWSKGASFHAVCQSTDVFEGSIIRALRRLNELLAQMFSAASFIGSNVLELRFSQCIQFIKRDIVFAASLYI</sequence>
<feature type="domain" description="Helicase ATP-binding" evidence="7">
    <location>
        <begin position="135"/>
        <end position="247"/>
    </location>
</feature>
<dbReference type="PIRSF" id="PIRSF005198">
    <property type="entry name" value="Antiviral_helicase_SKI2"/>
    <property type="match status" value="1"/>
</dbReference>
<proteinExistence type="predicted"/>
<dbReference type="Gene3D" id="3.40.50.300">
    <property type="entry name" value="P-loop containing nucleotide triphosphate hydrolases"/>
    <property type="match status" value="3"/>
</dbReference>
<dbReference type="SMART" id="SM00487">
    <property type="entry name" value="DEXDc"/>
    <property type="match status" value="1"/>
</dbReference>
<feature type="domain" description="Helicase C-terminal" evidence="8">
    <location>
        <begin position="322"/>
        <end position="491"/>
    </location>
</feature>
<evidence type="ECO:0000256" key="2">
    <source>
        <dbReference type="ARBA" id="ARBA00022741"/>
    </source>
</evidence>
<dbReference type="Pfam" id="PF00270">
    <property type="entry name" value="DEAD"/>
    <property type="match status" value="1"/>
</dbReference>
<dbReference type="Gene3D" id="2.40.30.300">
    <property type="match status" value="1"/>
</dbReference>
<dbReference type="InterPro" id="IPR048392">
    <property type="entry name" value="MTR4-like_stalk"/>
</dbReference>
<dbReference type="InterPro" id="IPR027417">
    <property type="entry name" value="P-loop_NTPase"/>
</dbReference>
<keyword evidence="2" id="KW-0547">Nucleotide-binding</keyword>
<dbReference type="InterPro" id="IPR014001">
    <property type="entry name" value="Helicase_ATP-bd"/>
</dbReference>
<evidence type="ECO:0000259" key="8">
    <source>
        <dbReference type="PROSITE" id="PS51194"/>
    </source>
</evidence>
<dbReference type="SMART" id="SM00490">
    <property type="entry name" value="HELICc"/>
    <property type="match status" value="1"/>
</dbReference>
<dbReference type="Pfam" id="PF13234">
    <property type="entry name" value="MTR4_beta-barrel"/>
    <property type="match status" value="1"/>
</dbReference>
<evidence type="ECO:0000256" key="6">
    <source>
        <dbReference type="ARBA" id="ARBA00023242"/>
    </source>
</evidence>
<name>A0ABY6L534_9ARAC</name>
<dbReference type="InterPro" id="IPR025696">
    <property type="entry name" value="Beta-barrel_MTR4"/>
</dbReference>
<dbReference type="InterPro" id="IPR001650">
    <property type="entry name" value="Helicase_C-like"/>
</dbReference>
<dbReference type="SMART" id="SM01142">
    <property type="entry name" value="DSHCT"/>
    <property type="match status" value="1"/>
</dbReference>
<dbReference type="SUPFAM" id="SSF52540">
    <property type="entry name" value="P-loop containing nucleoside triphosphate hydrolases"/>
    <property type="match status" value="2"/>
</dbReference>
<evidence type="ECO:0000313" key="10">
    <source>
        <dbReference type="Proteomes" id="UP001235939"/>
    </source>
</evidence>
<protein>
    <submittedName>
        <fullName evidence="9">SKIV2L2</fullName>
    </submittedName>
</protein>
<dbReference type="PANTHER" id="PTHR12131:SF7">
    <property type="entry name" value="EXOSOME RNA HELICASE MTR4"/>
    <property type="match status" value="1"/>
</dbReference>
<dbReference type="Pfam" id="PF00271">
    <property type="entry name" value="Helicase_C"/>
    <property type="match status" value="1"/>
</dbReference>